<proteinExistence type="predicted"/>
<dbReference type="EMBL" id="CADEAL010003135">
    <property type="protein sequence ID" value="CAB1443603.1"/>
    <property type="molecule type" value="Genomic_DNA"/>
</dbReference>
<evidence type="ECO:0000313" key="2">
    <source>
        <dbReference type="EMBL" id="CAB1443603.1"/>
    </source>
</evidence>
<evidence type="ECO:0000256" key="1">
    <source>
        <dbReference type="SAM" id="MobiDB-lite"/>
    </source>
</evidence>
<feature type="compositionally biased region" description="Basic and acidic residues" evidence="1">
    <location>
        <begin position="10"/>
        <end position="19"/>
    </location>
</feature>
<dbReference type="AlphaFoldDB" id="A0A9N7V7P4"/>
<gene>
    <name evidence="2" type="ORF">PLEPLA_LOCUS31319</name>
</gene>
<accession>A0A9N7V7P4</accession>
<sequence length="110" mass="11560">MNTIVSSVHVVDRGREASSERPAPSPPFPASNRGTKGPLSAGHAQCHWEVKAGRIRKGQEPSSQLQGNKGKPIPPGIILILETQGSPDSGSMCLSGEEKEGGGDQSRILH</sequence>
<dbReference type="Proteomes" id="UP001153269">
    <property type="component" value="Unassembled WGS sequence"/>
</dbReference>
<reference evidence="2" key="1">
    <citation type="submission" date="2020-03" db="EMBL/GenBank/DDBJ databases">
        <authorList>
            <person name="Weist P."/>
        </authorList>
    </citation>
    <scope>NUCLEOTIDE SEQUENCE</scope>
</reference>
<name>A0A9N7V7P4_PLEPL</name>
<evidence type="ECO:0000313" key="3">
    <source>
        <dbReference type="Proteomes" id="UP001153269"/>
    </source>
</evidence>
<feature type="region of interest" description="Disordered" evidence="1">
    <location>
        <begin position="1"/>
        <end position="110"/>
    </location>
</feature>
<organism evidence="2 3">
    <name type="scientific">Pleuronectes platessa</name>
    <name type="common">European plaice</name>
    <dbReference type="NCBI Taxonomy" id="8262"/>
    <lineage>
        <taxon>Eukaryota</taxon>
        <taxon>Metazoa</taxon>
        <taxon>Chordata</taxon>
        <taxon>Craniata</taxon>
        <taxon>Vertebrata</taxon>
        <taxon>Euteleostomi</taxon>
        <taxon>Actinopterygii</taxon>
        <taxon>Neopterygii</taxon>
        <taxon>Teleostei</taxon>
        <taxon>Neoteleostei</taxon>
        <taxon>Acanthomorphata</taxon>
        <taxon>Carangaria</taxon>
        <taxon>Pleuronectiformes</taxon>
        <taxon>Pleuronectoidei</taxon>
        <taxon>Pleuronectidae</taxon>
        <taxon>Pleuronectes</taxon>
    </lineage>
</organism>
<comment type="caution">
    <text evidence="2">The sequence shown here is derived from an EMBL/GenBank/DDBJ whole genome shotgun (WGS) entry which is preliminary data.</text>
</comment>
<protein>
    <submittedName>
        <fullName evidence="2">Uncharacterized protein</fullName>
    </submittedName>
</protein>
<keyword evidence="3" id="KW-1185">Reference proteome</keyword>